<gene>
    <name evidence="1" type="ORF">F3J40_20710</name>
</gene>
<evidence type="ECO:0000313" key="2">
    <source>
        <dbReference type="Proteomes" id="UP001515683"/>
    </source>
</evidence>
<sequence>MNRSATFEAACHHAQCIAHGLNVEVSLMLIDKDILYFRRFAKYVAAIWGMADSLQGRGRLSYY</sequence>
<keyword evidence="2" id="KW-1185">Reference proteome</keyword>
<reference evidence="1 2" key="1">
    <citation type="journal article" date="2019" name="bioRxiv">
        <title>Bacteria contribute to plant secondary compound degradation in a generalist herbivore system.</title>
        <authorList>
            <person name="Francoeur C.B."/>
            <person name="Khadempour L."/>
            <person name="Moreira-Soto R.D."/>
            <person name="Gotting K."/>
            <person name="Book A.J."/>
            <person name="Pinto-Tomas A.A."/>
            <person name="Keefover-Ring K."/>
            <person name="Currie C.R."/>
        </authorList>
    </citation>
    <scope>NUCLEOTIDE SEQUENCE [LARGE SCALE GENOMIC DNA]</scope>
    <source>
        <strain evidence="1">Acro-835</strain>
    </source>
</reference>
<comment type="caution">
    <text evidence="1">The sequence shown here is derived from an EMBL/GenBank/DDBJ whole genome shotgun (WGS) entry which is preliminary data.</text>
</comment>
<dbReference type="Proteomes" id="UP001515683">
    <property type="component" value="Unassembled WGS sequence"/>
</dbReference>
<proteinExistence type="predicted"/>
<organism evidence="1 2">
    <name type="scientific">Candidatus Pantoea multigeneris</name>
    <dbReference type="NCBI Taxonomy" id="2608357"/>
    <lineage>
        <taxon>Bacteria</taxon>
        <taxon>Pseudomonadati</taxon>
        <taxon>Pseudomonadota</taxon>
        <taxon>Gammaproteobacteria</taxon>
        <taxon>Enterobacterales</taxon>
        <taxon>Erwiniaceae</taxon>
        <taxon>Pantoea</taxon>
    </lineage>
</organism>
<dbReference type="EMBL" id="VWXF01000011">
    <property type="protein sequence ID" value="NIF23999.1"/>
    <property type="molecule type" value="Genomic_DNA"/>
</dbReference>
<name>A0ABX0RKR4_9GAMM</name>
<protein>
    <submittedName>
        <fullName evidence="1">Uncharacterized protein</fullName>
    </submittedName>
</protein>
<evidence type="ECO:0000313" key="1">
    <source>
        <dbReference type="EMBL" id="NIF23999.1"/>
    </source>
</evidence>
<accession>A0ABX0RKR4</accession>